<evidence type="ECO:0000259" key="12">
    <source>
        <dbReference type="Pfam" id="PF00149"/>
    </source>
</evidence>
<dbReference type="InterPro" id="IPR006179">
    <property type="entry name" value="5_nucleotidase/apyrase"/>
</dbReference>
<organism evidence="14 15">
    <name type="scientific">Candidatus Clostridium stratigraminis</name>
    <dbReference type="NCBI Taxonomy" id="3381661"/>
    <lineage>
        <taxon>Bacteria</taxon>
        <taxon>Bacillati</taxon>
        <taxon>Bacillota</taxon>
        <taxon>Clostridia</taxon>
        <taxon>Eubacteriales</taxon>
        <taxon>Clostridiaceae</taxon>
        <taxon>Clostridium</taxon>
    </lineage>
</organism>
<dbReference type="Pfam" id="PF02872">
    <property type="entry name" value="5_nucleotid_C"/>
    <property type="match status" value="1"/>
</dbReference>
<gene>
    <name evidence="14" type="ORF">ACJDUG_05925</name>
</gene>
<reference evidence="14 15" key="1">
    <citation type="submission" date="2024-11" db="EMBL/GenBank/DDBJ databases">
        <authorList>
            <person name="Heng Y.C."/>
            <person name="Lim A.C.H."/>
            <person name="Lee J.K.Y."/>
            <person name="Kittelmann S."/>
        </authorList>
    </citation>
    <scope>NUCLEOTIDE SEQUENCE [LARGE SCALE GENOMIC DNA]</scope>
    <source>
        <strain evidence="14 15">WILCCON 0185</strain>
    </source>
</reference>
<comment type="similarity">
    <text evidence="5 11">Belongs to the 5'-nucleotidase family.</text>
</comment>
<evidence type="ECO:0000256" key="8">
    <source>
        <dbReference type="ARBA" id="ARBA00022741"/>
    </source>
</evidence>
<evidence type="ECO:0000256" key="2">
    <source>
        <dbReference type="ARBA" id="ARBA00001730"/>
    </source>
</evidence>
<dbReference type="Gene3D" id="3.60.21.10">
    <property type="match status" value="1"/>
</dbReference>
<keyword evidence="9 11" id="KW-0378">Hydrolase</keyword>
<dbReference type="PROSITE" id="PS00785">
    <property type="entry name" value="5_NUCLEOTIDASE_1"/>
    <property type="match status" value="1"/>
</dbReference>
<dbReference type="SUPFAM" id="SSF55816">
    <property type="entry name" value="5'-nucleotidase (syn. UDP-sugar hydrolase), C-terminal domain"/>
    <property type="match status" value="1"/>
</dbReference>
<dbReference type="PANTHER" id="PTHR11575:SF6">
    <property type="entry name" value="2',3'-CYCLIC-NUCLEOTIDE 2'-PHOSPHODIESTERASE_3'-NUCLEOTIDASE"/>
    <property type="match status" value="1"/>
</dbReference>
<dbReference type="InterPro" id="IPR006146">
    <property type="entry name" value="5'-Nucleotdase_CS"/>
</dbReference>
<feature type="domain" description="5'-Nucleotidase C-terminal" evidence="13">
    <location>
        <begin position="320"/>
        <end position="490"/>
    </location>
</feature>
<evidence type="ECO:0000256" key="9">
    <source>
        <dbReference type="ARBA" id="ARBA00022801"/>
    </source>
</evidence>
<evidence type="ECO:0000256" key="1">
    <source>
        <dbReference type="ARBA" id="ARBA00000527"/>
    </source>
</evidence>
<proteinExistence type="inferred from homology"/>
<dbReference type="Pfam" id="PF00149">
    <property type="entry name" value="Metallophos"/>
    <property type="match status" value="1"/>
</dbReference>
<dbReference type="PANTHER" id="PTHR11575">
    <property type="entry name" value="5'-NUCLEOTIDASE-RELATED"/>
    <property type="match status" value="1"/>
</dbReference>
<evidence type="ECO:0000256" key="11">
    <source>
        <dbReference type="RuleBase" id="RU362119"/>
    </source>
</evidence>
<keyword evidence="6" id="KW-0479">Metal-binding</keyword>
<evidence type="ECO:0000313" key="14">
    <source>
        <dbReference type="EMBL" id="MFL0246501.1"/>
    </source>
</evidence>
<keyword evidence="15" id="KW-1185">Reference proteome</keyword>
<evidence type="ECO:0000313" key="15">
    <source>
        <dbReference type="Proteomes" id="UP001623591"/>
    </source>
</evidence>
<sequence>MKGHKEIIKLTILETSDIHGSIFPINYGTNEKYDTGLAKISTLINQERLINPHTILIDNGDLLQGTPITYHYARIDSKDINPVIKVLNYLNYDAAVIGNHEFNYGREILERAMKDSNFPWLSANTIFKGNKQPYSGISYIIKEFSNGLKVGIIGLTTKYIPNWENPIHIEGLQFEDPIVHAERLVKYLKEGEKVNVVVVSYHGGIERDIDTGEAAENLTGENQGYELCMQVPGIDVLLTGHQHRLISSKLINGVLVIQPGANGTHLGKIDLLFEKREDKWSIVSKSSKLLSTKDIETDNKLLEIVTIDEEKTQKWLDMPIGKIKGDMLVGDPMKIRVKDSALIEFINKVQMYYSGASISNTALFDNYSPGLPPEVTMRDIVSNYIYPNTLRVVRIKGKDIKAALERSASYFETFNGKEIKVNPEFFNNKIQHYNYDMWEGIDYILNISKPIGERVVKLNYKGHPMEMEDEYDVVMNNYRAGGGGEYEMFQNKPVIKDMTTDVSELIANYIMDRGLIEAEVNNNWMVIHD</sequence>
<feature type="domain" description="Calcineurin-like phosphoesterase" evidence="12">
    <location>
        <begin position="11"/>
        <end position="244"/>
    </location>
</feature>
<evidence type="ECO:0000256" key="4">
    <source>
        <dbReference type="ARBA" id="ARBA00004196"/>
    </source>
</evidence>
<evidence type="ECO:0000256" key="7">
    <source>
        <dbReference type="ARBA" id="ARBA00022729"/>
    </source>
</evidence>
<dbReference type="InterPro" id="IPR036907">
    <property type="entry name" value="5'-Nucleotdase_C_sf"/>
</dbReference>
<dbReference type="InterPro" id="IPR004843">
    <property type="entry name" value="Calcineurin-like_PHP"/>
</dbReference>
<dbReference type="Proteomes" id="UP001623591">
    <property type="component" value="Unassembled WGS sequence"/>
</dbReference>
<evidence type="ECO:0000256" key="3">
    <source>
        <dbReference type="ARBA" id="ARBA00001968"/>
    </source>
</evidence>
<comment type="caution">
    <text evidence="14">The sequence shown here is derived from an EMBL/GenBank/DDBJ whole genome shotgun (WGS) entry which is preliminary data.</text>
</comment>
<comment type="catalytic activity">
    <reaction evidence="2">
        <text>a nucleoside 2',3'-cyclic phosphate + H2O = a nucleoside 3'-phosphate + H(+)</text>
        <dbReference type="Rhea" id="RHEA:19621"/>
        <dbReference type="ChEBI" id="CHEBI:15377"/>
        <dbReference type="ChEBI" id="CHEBI:15378"/>
        <dbReference type="ChEBI" id="CHEBI:66949"/>
        <dbReference type="ChEBI" id="CHEBI:66954"/>
        <dbReference type="EC" id="3.1.4.16"/>
    </reaction>
</comment>
<dbReference type="PROSITE" id="PS00786">
    <property type="entry name" value="5_NUCLEOTIDASE_2"/>
    <property type="match status" value="1"/>
</dbReference>
<evidence type="ECO:0000259" key="13">
    <source>
        <dbReference type="Pfam" id="PF02872"/>
    </source>
</evidence>
<dbReference type="CDD" id="cd07410">
    <property type="entry name" value="MPP_CpdB_N"/>
    <property type="match status" value="1"/>
</dbReference>
<comment type="subcellular location">
    <subcellularLocation>
        <location evidence="4">Cell envelope</location>
    </subcellularLocation>
</comment>
<dbReference type="InterPro" id="IPR008334">
    <property type="entry name" value="5'-Nucleotdase_C"/>
</dbReference>
<comment type="catalytic activity">
    <reaction evidence="1">
        <text>a ribonucleoside 3'-phosphate + H2O = a ribonucleoside + phosphate</text>
        <dbReference type="Rhea" id="RHEA:10144"/>
        <dbReference type="ChEBI" id="CHEBI:13197"/>
        <dbReference type="ChEBI" id="CHEBI:15377"/>
        <dbReference type="ChEBI" id="CHEBI:18254"/>
        <dbReference type="ChEBI" id="CHEBI:43474"/>
        <dbReference type="EC" id="3.1.3.6"/>
    </reaction>
</comment>
<dbReference type="EMBL" id="JBJHZZ010000002">
    <property type="protein sequence ID" value="MFL0246501.1"/>
    <property type="molecule type" value="Genomic_DNA"/>
</dbReference>
<dbReference type="RefSeq" id="WP_406768967.1">
    <property type="nucleotide sequence ID" value="NZ_JBJHZZ010000002.1"/>
</dbReference>
<dbReference type="PRINTS" id="PR01607">
    <property type="entry name" value="APYRASEFAMLY"/>
</dbReference>
<keyword evidence="10" id="KW-0511">Multifunctional enzyme</keyword>
<evidence type="ECO:0000256" key="10">
    <source>
        <dbReference type="ARBA" id="ARBA00023268"/>
    </source>
</evidence>
<evidence type="ECO:0000256" key="5">
    <source>
        <dbReference type="ARBA" id="ARBA00006654"/>
    </source>
</evidence>
<dbReference type="InterPro" id="IPR029052">
    <property type="entry name" value="Metallo-depent_PP-like"/>
</dbReference>
<keyword evidence="7" id="KW-0732">Signal</keyword>
<accession>A0ABW8T1R3</accession>
<dbReference type="InterPro" id="IPR041827">
    <property type="entry name" value="CpdB_N"/>
</dbReference>
<name>A0ABW8T1R3_9CLOT</name>
<comment type="cofactor">
    <cofactor evidence="3">
        <name>a divalent metal cation</name>
        <dbReference type="ChEBI" id="CHEBI:60240"/>
    </cofactor>
</comment>
<protein>
    <submittedName>
        <fullName evidence="14">Bifunctional metallophosphatase/5'-nucleotidase</fullName>
    </submittedName>
</protein>
<dbReference type="Gene3D" id="3.90.780.10">
    <property type="entry name" value="5'-Nucleotidase, C-terminal domain"/>
    <property type="match status" value="1"/>
</dbReference>
<dbReference type="SUPFAM" id="SSF56300">
    <property type="entry name" value="Metallo-dependent phosphatases"/>
    <property type="match status" value="1"/>
</dbReference>
<evidence type="ECO:0000256" key="6">
    <source>
        <dbReference type="ARBA" id="ARBA00022723"/>
    </source>
</evidence>
<keyword evidence="8 11" id="KW-0547">Nucleotide-binding</keyword>